<dbReference type="Gene3D" id="1.10.287.1040">
    <property type="entry name" value="Exonuclease VII, small subunit"/>
    <property type="match status" value="1"/>
</dbReference>
<dbReference type="RefSeq" id="WP_277576252.1">
    <property type="nucleotide sequence ID" value="NZ_JANRMI010000001.1"/>
</dbReference>
<protein>
    <recommendedName>
        <fullName evidence="6">Exodeoxyribonuclease 7 small subunit</fullName>
        <ecNumber evidence="6">3.1.11.6</ecNumber>
    </recommendedName>
    <alternativeName>
        <fullName evidence="6">Exodeoxyribonuclease VII small subunit</fullName>
        <shortName evidence="6">Exonuclease VII small subunit</shortName>
    </alternativeName>
</protein>
<comment type="catalytic activity">
    <reaction evidence="6">
        <text>Exonucleolytic cleavage in either 5'- to 3'- or 3'- to 5'-direction to yield nucleoside 5'-phosphates.</text>
        <dbReference type="EC" id="3.1.11.6"/>
    </reaction>
</comment>
<keyword evidence="5 6" id="KW-0269">Exonuclease</keyword>
<evidence type="ECO:0000256" key="4">
    <source>
        <dbReference type="ARBA" id="ARBA00022801"/>
    </source>
</evidence>
<comment type="function">
    <text evidence="6">Bidirectionally degrades single-stranded DNA into large acid-insoluble oligonucleotides, which are then degraded further into small acid-soluble oligonucleotides.</text>
</comment>
<dbReference type="Proteomes" id="UP001152321">
    <property type="component" value="Unassembled WGS sequence"/>
</dbReference>
<organism evidence="7 8">
    <name type="scientific">Bdellovibrio svalbardensis</name>
    <dbReference type="NCBI Taxonomy" id="2972972"/>
    <lineage>
        <taxon>Bacteria</taxon>
        <taxon>Pseudomonadati</taxon>
        <taxon>Bdellovibrionota</taxon>
        <taxon>Bdellovibrionia</taxon>
        <taxon>Bdellovibrionales</taxon>
        <taxon>Pseudobdellovibrionaceae</taxon>
        <taxon>Bdellovibrio</taxon>
    </lineage>
</organism>
<evidence type="ECO:0000313" key="7">
    <source>
        <dbReference type="EMBL" id="MDG0814767.1"/>
    </source>
</evidence>
<gene>
    <name evidence="6" type="primary">xseB</name>
    <name evidence="7" type="ORF">NWE73_00215</name>
</gene>
<evidence type="ECO:0000313" key="8">
    <source>
        <dbReference type="Proteomes" id="UP001152321"/>
    </source>
</evidence>
<dbReference type="GO" id="GO:0008855">
    <property type="term" value="F:exodeoxyribonuclease VII activity"/>
    <property type="evidence" value="ECO:0007669"/>
    <property type="project" value="UniProtKB-EC"/>
</dbReference>
<dbReference type="SUPFAM" id="SSF116842">
    <property type="entry name" value="XseB-like"/>
    <property type="match status" value="1"/>
</dbReference>
<comment type="similarity">
    <text evidence="1 6">Belongs to the XseB family.</text>
</comment>
<accession>A0ABT6DD78</accession>
<evidence type="ECO:0000256" key="2">
    <source>
        <dbReference type="ARBA" id="ARBA00022490"/>
    </source>
</evidence>
<dbReference type="Pfam" id="PF02609">
    <property type="entry name" value="Exonuc_VII_S"/>
    <property type="match status" value="1"/>
</dbReference>
<comment type="subcellular location">
    <subcellularLocation>
        <location evidence="6">Cytoplasm</location>
    </subcellularLocation>
</comment>
<reference evidence="7" key="1">
    <citation type="submission" date="2022-08" db="EMBL/GenBank/DDBJ databases">
        <title>Novel Bdellovibrio Species Isolated from Svalbard: Designation Bdellovibrio svalbardensis.</title>
        <authorList>
            <person name="Mitchell R.J."/>
            <person name="Choi S.Y."/>
        </authorList>
    </citation>
    <scope>NUCLEOTIDE SEQUENCE</scope>
    <source>
        <strain evidence="7">PAP01</strain>
    </source>
</reference>
<keyword evidence="2 6" id="KW-0963">Cytoplasm</keyword>
<dbReference type="PANTHER" id="PTHR34137">
    <property type="entry name" value="EXODEOXYRIBONUCLEASE 7 SMALL SUBUNIT"/>
    <property type="match status" value="1"/>
</dbReference>
<dbReference type="HAMAP" id="MF_00337">
    <property type="entry name" value="Exonuc_7_S"/>
    <property type="match status" value="1"/>
</dbReference>
<proteinExistence type="inferred from homology"/>
<comment type="subunit">
    <text evidence="6">Heterooligomer composed of large and small subunits.</text>
</comment>
<evidence type="ECO:0000256" key="1">
    <source>
        <dbReference type="ARBA" id="ARBA00009998"/>
    </source>
</evidence>
<sequence length="74" mass="8439">MDFEKKLGRLEEIVQKMEKGDLALEDSLKLFEEGVKLSRECHSRLNEAETKVKILMSVDANGNPVTKDFTPEDN</sequence>
<name>A0ABT6DD78_9BACT</name>
<dbReference type="InterPro" id="IPR003761">
    <property type="entry name" value="Exonuc_VII_S"/>
</dbReference>
<dbReference type="NCBIfam" id="NF002140">
    <property type="entry name" value="PRK00977.1-4"/>
    <property type="match status" value="1"/>
</dbReference>
<dbReference type="EMBL" id="JANRMI010000001">
    <property type="protein sequence ID" value="MDG0814767.1"/>
    <property type="molecule type" value="Genomic_DNA"/>
</dbReference>
<dbReference type="PANTHER" id="PTHR34137:SF1">
    <property type="entry name" value="EXODEOXYRIBONUCLEASE 7 SMALL SUBUNIT"/>
    <property type="match status" value="1"/>
</dbReference>
<dbReference type="EC" id="3.1.11.6" evidence="6"/>
<evidence type="ECO:0000256" key="3">
    <source>
        <dbReference type="ARBA" id="ARBA00022722"/>
    </source>
</evidence>
<comment type="caution">
    <text evidence="7">The sequence shown here is derived from an EMBL/GenBank/DDBJ whole genome shotgun (WGS) entry which is preliminary data.</text>
</comment>
<keyword evidence="8" id="KW-1185">Reference proteome</keyword>
<keyword evidence="4 6" id="KW-0378">Hydrolase</keyword>
<evidence type="ECO:0000256" key="5">
    <source>
        <dbReference type="ARBA" id="ARBA00022839"/>
    </source>
</evidence>
<dbReference type="NCBIfam" id="TIGR01280">
    <property type="entry name" value="xseB"/>
    <property type="match status" value="1"/>
</dbReference>
<evidence type="ECO:0000256" key="6">
    <source>
        <dbReference type="HAMAP-Rule" id="MF_00337"/>
    </source>
</evidence>
<dbReference type="InterPro" id="IPR037004">
    <property type="entry name" value="Exonuc_VII_ssu_sf"/>
</dbReference>
<keyword evidence="3 6" id="KW-0540">Nuclease</keyword>